<reference evidence="1 2" key="1">
    <citation type="submission" date="2020-04" db="EMBL/GenBank/DDBJ databases">
        <authorList>
            <person name="Yao Y."/>
            <person name="He Z."/>
        </authorList>
    </citation>
    <scope>NUCLEOTIDE SEQUENCE [LARGE SCALE GENOMIC DNA]</scope>
    <source>
        <strain evidence="1 2">CY-1</strain>
    </source>
</reference>
<organism evidence="1 2">
    <name type="scientific">Pseudomonas umsongensis</name>
    <dbReference type="NCBI Taxonomy" id="198618"/>
    <lineage>
        <taxon>Bacteria</taxon>
        <taxon>Pseudomonadati</taxon>
        <taxon>Pseudomonadota</taxon>
        <taxon>Gammaproteobacteria</taxon>
        <taxon>Pseudomonadales</taxon>
        <taxon>Pseudomonadaceae</taxon>
        <taxon>Pseudomonas</taxon>
    </lineage>
</organism>
<evidence type="ECO:0000313" key="2">
    <source>
        <dbReference type="Proteomes" id="UP000501367"/>
    </source>
</evidence>
<sequence>MDSKEGAAIIDALAESIRSNPGQFVIQLKVVGQSFVTNGGIGAVISATGGAAGSTTIGNQVRVDGSSVDIAQGVADKAVVAQMNGLAEGLAEISRQLTSANPNKGLVAEILDSFKNSWVPTAITAVVSTVTTGLLGV</sequence>
<gene>
    <name evidence="1" type="ORF">HGP31_11535</name>
</gene>
<dbReference type="GeneID" id="72194215"/>
<proteinExistence type="predicted"/>
<dbReference type="AlphaFoldDB" id="A0AAE7DDW4"/>
<protein>
    <submittedName>
        <fullName evidence="1">Uncharacterized protein</fullName>
    </submittedName>
</protein>
<dbReference type="EMBL" id="CP051487">
    <property type="protein sequence ID" value="QJC78914.1"/>
    <property type="molecule type" value="Genomic_DNA"/>
</dbReference>
<accession>A0AAE7DDW4</accession>
<evidence type="ECO:0000313" key="1">
    <source>
        <dbReference type="EMBL" id="QJC78914.1"/>
    </source>
</evidence>
<dbReference type="Proteomes" id="UP000501367">
    <property type="component" value="Chromosome"/>
</dbReference>
<dbReference type="KEGG" id="pum:HGP31_11535"/>
<dbReference type="RefSeq" id="WP_168757739.1">
    <property type="nucleotide sequence ID" value="NZ_CP051487.1"/>
</dbReference>
<name>A0AAE7DDW4_9PSED</name>